<proteinExistence type="predicted"/>
<feature type="transmembrane region" description="Helical" evidence="1">
    <location>
        <begin position="150"/>
        <end position="171"/>
    </location>
</feature>
<evidence type="ECO:0000256" key="1">
    <source>
        <dbReference type="SAM" id="Phobius"/>
    </source>
</evidence>
<evidence type="ECO:0000313" key="2">
    <source>
        <dbReference type="EMBL" id="MBO8465226.1"/>
    </source>
</evidence>
<keyword evidence="1" id="KW-0812">Transmembrane</keyword>
<keyword evidence="1" id="KW-0472">Membrane</keyword>
<sequence length="198" mass="21441">MNTNLTKQQAWNRAAKDGAVLSSITIGASVISIVIDKITAGSTSTITAALMMAVSMLLWVAKTGGSYLLLKRQLAAFGNAAGNPGKLFGYGVKVTLFSSILCSAFVAVNLLYISADTMSAAWDTVMKMYSGQMDSNSIEMLESIKEYMPVYSTVGQFIWMYLIGIIFSAIISSSGRRNMPFTPEQEDRRENGNVSDIQ</sequence>
<comment type="caution">
    <text evidence="2">The sequence shown here is derived from an EMBL/GenBank/DDBJ whole genome shotgun (WGS) entry which is preliminary data.</text>
</comment>
<name>A0A9D9N9E3_9BACT</name>
<reference evidence="2" key="1">
    <citation type="submission" date="2020-10" db="EMBL/GenBank/DDBJ databases">
        <authorList>
            <person name="Gilroy R."/>
        </authorList>
    </citation>
    <scope>NUCLEOTIDE SEQUENCE</scope>
    <source>
        <strain evidence="2">10037</strain>
    </source>
</reference>
<gene>
    <name evidence="2" type="ORF">IAB93_04410</name>
</gene>
<evidence type="ECO:0000313" key="3">
    <source>
        <dbReference type="Proteomes" id="UP000823597"/>
    </source>
</evidence>
<organism evidence="2 3">
    <name type="scientific">Candidatus Merdivivens pullistercoris</name>
    <dbReference type="NCBI Taxonomy" id="2840873"/>
    <lineage>
        <taxon>Bacteria</taxon>
        <taxon>Pseudomonadati</taxon>
        <taxon>Bacteroidota</taxon>
        <taxon>Bacteroidia</taxon>
        <taxon>Bacteroidales</taxon>
        <taxon>Muribaculaceae</taxon>
        <taxon>Muribaculaceae incertae sedis</taxon>
        <taxon>Candidatus Merdivivens</taxon>
    </lineage>
</organism>
<dbReference type="AlphaFoldDB" id="A0A9D9N9E3"/>
<feature type="transmembrane region" description="Helical" evidence="1">
    <location>
        <begin position="46"/>
        <end position="70"/>
    </location>
</feature>
<reference evidence="2" key="2">
    <citation type="journal article" date="2021" name="PeerJ">
        <title>Extensive microbial diversity within the chicken gut microbiome revealed by metagenomics and culture.</title>
        <authorList>
            <person name="Gilroy R."/>
            <person name="Ravi A."/>
            <person name="Getino M."/>
            <person name="Pursley I."/>
            <person name="Horton D.L."/>
            <person name="Alikhan N.F."/>
            <person name="Baker D."/>
            <person name="Gharbi K."/>
            <person name="Hall N."/>
            <person name="Watson M."/>
            <person name="Adriaenssens E.M."/>
            <person name="Foster-Nyarko E."/>
            <person name="Jarju S."/>
            <person name="Secka A."/>
            <person name="Antonio M."/>
            <person name="Oren A."/>
            <person name="Chaudhuri R.R."/>
            <person name="La Ragione R."/>
            <person name="Hildebrand F."/>
            <person name="Pallen M.J."/>
        </authorList>
    </citation>
    <scope>NUCLEOTIDE SEQUENCE</scope>
    <source>
        <strain evidence="2">10037</strain>
    </source>
</reference>
<dbReference type="EMBL" id="JADIME010000044">
    <property type="protein sequence ID" value="MBO8465226.1"/>
    <property type="molecule type" value="Genomic_DNA"/>
</dbReference>
<dbReference type="Proteomes" id="UP000823597">
    <property type="component" value="Unassembled WGS sequence"/>
</dbReference>
<protein>
    <submittedName>
        <fullName evidence="2">DUF4199 domain-containing protein</fullName>
    </submittedName>
</protein>
<keyword evidence="1" id="KW-1133">Transmembrane helix</keyword>
<feature type="transmembrane region" description="Helical" evidence="1">
    <location>
        <begin position="20"/>
        <end position="40"/>
    </location>
</feature>
<feature type="transmembrane region" description="Helical" evidence="1">
    <location>
        <begin position="90"/>
        <end position="113"/>
    </location>
</feature>
<accession>A0A9D9N9E3</accession>